<dbReference type="Pfam" id="PF13489">
    <property type="entry name" value="Methyltransf_23"/>
    <property type="match status" value="1"/>
</dbReference>
<dbReference type="KEGG" id="acis:CBP35_19575"/>
<sequence length="236" mass="25339">MSSPFAKQMAPSAEFIINQGATVVDCGCYGWRLADRCEQVGAMLIGVDQSEPPGRPRNVTFAPISAGVIALPDGVADVVVASHVLEHVIAPVEFMWELTRITSPGGLIWLEAPSELSAKPIASTEADDHSFESFWDDPTHIRPWTPGALYRLALSCHCVPLAISRCDAGGIPSARMVARKSAVIQPAMRPRYVSLRNVPPGVQNAWAHVWGGHPDFSAAGFNCTQAEPQTTAEEIA</sequence>
<dbReference type="OrthoDB" id="9816424at2"/>
<reference evidence="1" key="1">
    <citation type="submission" date="2017-05" db="EMBL/GenBank/DDBJ databases">
        <title>Polyphasic characterization of four soil-derived phenanthrene-degrading Acidovorax strains and proposal of Acidovorax phenanthrenivorans sp. nov.</title>
        <authorList>
            <person name="Singleton D."/>
            <person name="Lee J."/>
            <person name="Dickey A.N."/>
            <person name="Stroud A."/>
            <person name="Scholl E.H."/>
            <person name="Wright F.A."/>
            <person name="Aitken M.D."/>
        </authorList>
    </citation>
    <scope>NUCLEOTIDE SEQUENCE</scope>
    <source>
        <strain evidence="1">P4</strain>
        <plasmid evidence="1">pACP4.1</plasmid>
    </source>
</reference>
<gene>
    <name evidence="1" type="ORF">CBP36_19620</name>
</gene>
<dbReference type="AlphaFoldDB" id="A0A240UJK8"/>
<dbReference type="Gene3D" id="3.40.50.150">
    <property type="entry name" value="Vaccinia Virus protein VP39"/>
    <property type="match status" value="1"/>
</dbReference>
<geneLocation type="plasmid" evidence="1 2">
    <name>pACP4.1</name>
</geneLocation>
<dbReference type="EMBL" id="CP021367">
    <property type="protein sequence ID" value="ART61306.1"/>
    <property type="molecule type" value="Genomic_DNA"/>
</dbReference>
<protein>
    <recommendedName>
        <fullName evidence="3">Methyltransferase type 11 domain-containing protein</fullName>
    </recommendedName>
</protein>
<name>A0A240UJK8_9BURK</name>
<accession>A0A240UJK8</accession>
<keyword evidence="2" id="KW-1185">Reference proteome</keyword>
<evidence type="ECO:0008006" key="3">
    <source>
        <dbReference type="Google" id="ProtNLM"/>
    </source>
</evidence>
<keyword evidence="1" id="KW-0614">Plasmid</keyword>
<dbReference type="KEGG" id="acip:CBP36_19620"/>
<dbReference type="Proteomes" id="UP000194440">
    <property type="component" value="Plasmid pACP4.1"/>
</dbReference>
<dbReference type="RefSeq" id="WP_086929063.1">
    <property type="nucleotide sequence ID" value="NZ_CP021363.1"/>
</dbReference>
<evidence type="ECO:0000313" key="2">
    <source>
        <dbReference type="Proteomes" id="UP000194440"/>
    </source>
</evidence>
<dbReference type="InterPro" id="IPR029063">
    <property type="entry name" value="SAM-dependent_MTases_sf"/>
</dbReference>
<dbReference type="SUPFAM" id="SSF53335">
    <property type="entry name" value="S-adenosyl-L-methionine-dependent methyltransferases"/>
    <property type="match status" value="1"/>
</dbReference>
<organism evidence="1 2">
    <name type="scientific">Acidovorax carolinensis</name>
    <dbReference type="NCBI Taxonomy" id="553814"/>
    <lineage>
        <taxon>Bacteria</taxon>
        <taxon>Pseudomonadati</taxon>
        <taxon>Pseudomonadota</taxon>
        <taxon>Betaproteobacteria</taxon>
        <taxon>Burkholderiales</taxon>
        <taxon>Comamonadaceae</taxon>
        <taxon>Acidovorax</taxon>
    </lineage>
</organism>
<evidence type="ECO:0000313" key="1">
    <source>
        <dbReference type="EMBL" id="ART61306.1"/>
    </source>
</evidence>
<proteinExistence type="predicted"/>